<proteinExistence type="predicted"/>
<dbReference type="AlphaFoldDB" id="A0AAV6QE08"/>
<evidence type="ECO:0000256" key="1">
    <source>
        <dbReference type="SAM" id="Phobius"/>
    </source>
</evidence>
<keyword evidence="1" id="KW-1133">Transmembrane helix</keyword>
<evidence type="ECO:0000313" key="3">
    <source>
        <dbReference type="Proteomes" id="UP000693946"/>
    </source>
</evidence>
<feature type="transmembrane region" description="Helical" evidence="1">
    <location>
        <begin position="52"/>
        <end position="73"/>
    </location>
</feature>
<reference evidence="2 3" key="1">
    <citation type="journal article" date="2021" name="Sci. Rep.">
        <title>Chromosome anchoring in Senegalese sole (Solea senegalensis) reveals sex-associated markers and genome rearrangements in flatfish.</title>
        <authorList>
            <person name="Guerrero-Cozar I."/>
            <person name="Gomez-Garrido J."/>
            <person name="Berbel C."/>
            <person name="Martinez-Blanch J.F."/>
            <person name="Alioto T."/>
            <person name="Claros M.G."/>
            <person name="Gagnaire P.A."/>
            <person name="Manchado M."/>
        </authorList>
    </citation>
    <scope>NUCLEOTIDE SEQUENCE [LARGE SCALE GENOMIC DNA]</scope>
    <source>
        <strain evidence="2">Sse05_10M</strain>
    </source>
</reference>
<feature type="transmembrane region" description="Helical" evidence="1">
    <location>
        <begin position="20"/>
        <end position="40"/>
    </location>
</feature>
<comment type="caution">
    <text evidence="2">The sequence shown here is derived from an EMBL/GenBank/DDBJ whole genome shotgun (WGS) entry which is preliminary data.</text>
</comment>
<accession>A0AAV6QE08</accession>
<dbReference type="Proteomes" id="UP000693946">
    <property type="component" value="Linkage Group LG6"/>
</dbReference>
<name>A0AAV6QE08_SOLSE</name>
<keyword evidence="1" id="KW-0472">Membrane</keyword>
<sequence>MAKSDVSEITLSAASRHILAHYISLIDSIMFSSITFVQILCSPLVSLTLFDFVILLFCYTLNSPVVLFCTLVITEASTTTGLCYDNLLLCLKQQKTLFSEHSSLSAAAGEMSVVYDYFL</sequence>
<evidence type="ECO:0000313" key="2">
    <source>
        <dbReference type="EMBL" id="KAG7486573.1"/>
    </source>
</evidence>
<gene>
    <name evidence="2" type="ORF">JOB18_034087</name>
</gene>
<dbReference type="EMBL" id="JAGKHQ010000018">
    <property type="protein sequence ID" value="KAG7486573.1"/>
    <property type="molecule type" value="Genomic_DNA"/>
</dbReference>
<protein>
    <submittedName>
        <fullName evidence="2">Uncharacterized protein</fullName>
    </submittedName>
</protein>
<keyword evidence="1" id="KW-0812">Transmembrane</keyword>
<organism evidence="2 3">
    <name type="scientific">Solea senegalensis</name>
    <name type="common">Senegalese sole</name>
    <dbReference type="NCBI Taxonomy" id="28829"/>
    <lineage>
        <taxon>Eukaryota</taxon>
        <taxon>Metazoa</taxon>
        <taxon>Chordata</taxon>
        <taxon>Craniata</taxon>
        <taxon>Vertebrata</taxon>
        <taxon>Euteleostomi</taxon>
        <taxon>Actinopterygii</taxon>
        <taxon>Neopterygii</taxon>
        <taxon>Teleostei</taxon>
        <taxon>Neoteleostei</taxon>
        <taxon>Acanthomorphata</taxon>
        <taxon>Carangaria</taxon>
        <taxon>Pleuronectiformes</taxon>
        <taxon>Pleuronectoidei</taxon>
        <taxon>Soleidae</taxon>
        <taxon>Solea</taxon>
    </lineage>
</organism>
<keyword evidence="3" id="KW-1185">Reference proteome</keyword>